<dbReference type="PIRSF" id="PIRSF002191">
    <property type="entry name" value="Ribosomal_L19"/>
    <property type="match status" value="1"/>
</dbReference>
<dbReference type="AlphaFoldDB" id="A0A4D6WNV3"/>
<geneLocation type="plastid" evidence="4"/>
<evidence type="ECO:0000256" key="2">
    <source>
        <dbReference type="ARBA" id="ARBA00022980"/>
    </source>
</evidence>
<sequence>MIRIKNNFIIHQIEEKFKKNEVPNINIGDSIKIKILIQEGNKERIQTSEGLVIAKRNANLNTTITVRRVLQNIGVEKIYLIHSPRIISIQVTRKSKVKQSKLYYLRYRSGKATRLKQKF</sequence>
<dbReference type="GO" id="GO:0005840">
    <property type="term" value="C:ribosome"/>
    <property type="evidence" value="ECO:0007669"/>
    <property type="project" value="UniProtKB-KW"/>
</dbReference>
<evidence type="ECO:0000313" key="4">
    <source>
        <dbReference type="EMBL" id="QCI05514.1"/>
    </source>
</evidence>
<comment type="similarity">
    <text evidence="1">Belongs to the bacterial ribosomal protein bL19 family.</text>
</comment>
<dbReference type="GO" id="GO:0006412">
    <property type="term" value="P:translation"/>
    <property type="evidence" value="ECO:0007669"/>
    <property type="project" value="InterPro"/>
</dbReference>
<dbReference type="Gene3D" id="2.30.30.790">
    <property type="match status" value="1"/>
</dbReference>
<dbReference type="PRINTS" id="PR00061">
    <property type="entry name" value="RIBOSOMALL19"/>
</dbReference>
<dbReference type="InterPro" id="IPR008991">
    <property type="entry name" value="Translation_prot_SH3-like_sf"/>
</dbReference>
<keyword evidence="3" id="KW-0687">Ribonucleoprotein</keyword>
<protein>
    <submittedName>
        <fullName evidence="4">Ribosomal protein L19</fullName>
    </submittedName>
</protein>
<dbReference type="PANTHER" id="PTHR15680:SF9">
    <property type="entry name" value="LARGE RIBOSOMAL SUBUNIT PROTEIN BL19M"/>
    <property type="match status" value="1"/>
</dbReference>
<evidence type="ECO:0000256" key="3">
    <source>
        <dbReference type="ARBA" id="ARBA00023274"/>
    </source>
</evidence>
<reference evidence="4" key="1">
    <citation type="journal article" date="2019" name="Mol. Phylogenet. Evol.">
        <title>Morphological evolution and classification of the red algal order Ceramiales inferred using plastid phylogenomics.</title>
        <authorList>
            <person name="Diaz-Tapia P."/>
            <person name="Pasella M.M."/>
            <person name="Verbruggen H."/>
            <person name="Maggs C.A."/>
        </authorList>
    </citation>
    <scope>NUCLEOTIDE SEQUENCE</scope>
    <source>
        <strain evidence="4">PD2952</strain>
    </source>
</reference>
<keyword evidence="4" id="KW-0934">Plastid</keyword>
<dbReference type="PANTHER" id="PTHR15680">
    <property type="entry name" value="RIBOSOMAL PROTEIN L19"/>
    <property type="match status" value="1"/>
</dbReference>
<dbReference type="PROSITE" id="PS01015">
    <property type="entry name" value="RIBOSOMAL_L19"/>
    <property type="match status" value="1"/>
</dbReference>
<dbReference type="EMBL" id="MK814632">
    <property type="protein sequence ID" value="QCI05514.1"/>
    <property type="molecule type" value="Genomic_DNA"/>
</dbReference>
<dbReference type="Pfam" id="PF01245">
    <property type="entry name" value="Ribosomal_L19"/>
    <property type="match status" value="1"/>
</dbReference>
<evidence type="ECO:0000256" key="1">
    <source>
        <dbReference type="ARBA" id="ARBA00005781"/>
    </source>
</evidence>
<dbReference type="NCBIfam" id="TIGR01024">
    <property type="entry name" value="rplS_bact"/>
    <property type="match status" value="1"/>
</dbReference>
<gene>
    <name evidence="4" type="primary">rpl19</name>
</gene>
<name>A0A4D6WNV3_9FLOR</name>
<keyword evidence="2 4" id="KW-0689">Ribosomal protein</keyword>
<accession>A0A4D6WNV3</accession>
<dbReference type="SUPFAM" id="SSF50104">
    <property type="entry name" value="Translation proteins SH3-like domain"/>
    <property type="match status" value="1"/>
</dbReference>
<dbReference type="GO" id="GO:0003735">
    <property type="term" value="F:structural constituent of ribosome"/>
    <property type="evidence" value="ECO:0007669"/>
    <property type="project" value="InterPro"/>
</dbReference>
<dbReference type="InterPro" id="IPR001857">
    <property type="entry name" value="Ribosomal_bL19"/>
</dbReference>
<dbReference type="HAMAP" id="MF_00402">
    <property type="entry name" value="Ribosomal_bL19"/>
    <property type="match status" value="1"/>
</dbReference>
<dbReference type="GO" id="GO:1990904">
    <property type="term" value="C:ribonucleoprotein complex"/>
    <property type="evidence" value="ECO:0007669"/>
    <property type="project" value="UniProtKB-KW"/>
</dbReference>
<dbReference type="InterPro" id="IPR018257">
    <property type="entry name" value="Ribosomal_bL19_CS"/>
</dbReference>
<reference evidence="4" key="2">
    <citation type="submission" date="2019-04" db="EMBL/GenBank/DDBJ databases">
        <authorList>
            <person name="Pasella M."/>
        </authorList>
    </citation>
    <scope>NUCLEOTIDE SEQUENCE</scope>
    <source>
        <strain evidence="4">PD2952</strain>
    </source>
</reference>
<organism evidence="4">
    <name type="scientific">Crouania attenuata</name>
    <dbReference type="NCBI Taxonomy" id="42002"/>
    <lineage>
        <taxon>Eukaryota</taxon>
        <taxon>Rhodophyta</taxon>
        <taxon>Florideophyceae</taxon>
        <taxon>Rhodymeniophycidae</taxon>
        <taxon>Ceramiales</taxon>
        <taxon>Callithamniaceae</taxon>
        <taxon>Crouania</taxon>
    </lineage>
</organism>
<proteinExistence type="inferred from homology"/>
<dbReference type="InterPro" id="IPR038657">
    <property type="entry name" value="Ribosomal_bL19_sf"/>
</dbReference>